<evidence type="ECO:0000256" key="1">
    <source>
        <dbReference type="SAM" id="MobiDB-lite"/>
    </source>
</evidence>
<gene>
    <name evidence="2" type="ORF">MAGMO_1175</name>
</gene>
<proteinExistence type="predicted"/>
<protein>
    <submittedName>
        <fullName evidence="2">Uncharacterized protein</fullName>
    </submittedName>
</protein>
<dbReference type="AlphaFoldDB" id="A0A1S7LH25"/>
<reference evidence="2" key="1">
    <citation type="submission" date="2015-04" db="EMBL/GenBank/DDBJ databases">
        <authorList>
            <person name="Syromyatnikov M.Y."/>
            <person name="Popov V.N."/>
        </authorList>
    </citation>
    <scope>NUCLEOTIDE SEQUENCE</scope>
    <source>
        <strain evidence="2">MO-1</strain>
    </source>
</reference>
<feature type="compositionally biased region" description="Polar residues" evidence="1">
    <location>
        <begin position="13"/>
        <end position="54"/>
    </location>
</feature>
<name>A0A1S7LH25_MAGMO</name>
<dbReference type="EMBL" id="LO017727">
    <property type="protein sequence ID" value="CRH05369.1"/>
    <property type="molecule type" value="Genomic_DNA"/>
</dbReference>
<accession>A0A1S7LH25</accession>
<evidence type="ECO:0000313" key="2">
    <source>
        <dbReference type="EMBL" id="CRH05369.1"/>
    </source>
</evidence>
<feature type="region of interest" description="Disordered" evidence="1">
    <location>
        <begin position="1"/>
        <end position="92"/>
    </location>
</feature>
<organism evidence="2">
    <name type="scientific">Magnetococcus massalia (strain MO-1)</name>
    <dbReference type="NCBI Taxonomy" id="451514"/>
    <lineage>
        <taxon>Bacteria</taxon>
        <taxon>Pseudomonadati</taxon>
        <taxon>Pseudomonadota</taxon>
        <taxon>Magnetococcia</taxon>
        <taxon>Magnetococcales</taxon>
        <taxon>Magnetococcaceae</taxon>
        <taxon>Magnetococcus</taxon>
    </lineage>
</organism>
<sequence>MSTVDVVVGGTYRSAQNTRRLDTNSPDASQVSSPQQQTMASNTTNLNATSQRVNDITRAGDEGNMAENASRVAQADVDVNSARPGGIIDIRV</sequence>